<sequence length="71" mass="7825">MKPAVSSSSARQQHLSFPGRTVMTLLCGKHPVPFSEAIRNLDGDTLPRPVDRNDPRARGANPFRILPLDMS</sequence>
<evidence type="ECO:0000313" key="3">
    <source>
        <dbReference type="Proteomes" id="UP000185109"/>
    </source>
</evidence>
<organism evidence="2 3">
    <name type="scientific">Rhizobium etli 8C-3</name>
    <dbReference type="NCBI Taxonomy" id="538025"/>
    <lineage>
        <taxon>Bacteria</taxon>
        <taxon>Pseudomonadati</taxon>
        <taxon>Pseudomonadota</taxon>
        <taxon>Alphaproteobacteria</taxon>
        <taxon>Hyphomicrobiales</taxon>
        <taxon>Rhizobiaceae</taxon>
        <taxon>Rhizobium/Agrobacterium group</taxon>
        <taxon>Rhizobium</taxon>
    </lineage>
</organism>
<reference evidence="2 3" key="1">
    <citation type="submission" date="2016-09" db="EMBL/GenBank/DDBJ databases">
        <title>The complete genome sequences of Rhizobium gallicum, symbiovars gallicum and phaseoli, symbionts associated to common bean (Phaseolus vulgaris).</title>
        <authorList>
            <person name="Bustos P."/>
            <person name="Santamaria R.I."/>
            <person name="Perez-Carrascal O.M."/>
            <person name="Juarez S."/>
            <person name="Lozano L."/>
            <person name="Martinez-Flores I."/>
            <person name="Martinez-Romero E."/>
            <person name="Cevallos M."/>
            <person name="Romero D."/>
            <person name="Davila G."/>
            <person name="Gonzalez V."/>
        </authorList>
    </citation>
    <scope>NUCLEOTIDE SEQUENCE [LARGE SCALE GENOMIC DNA]</scope>
    <source>
        <strain evidence="2 3">8C-3</strain>
        <plasmid evidence="3">Plasmid prsp8c3a</plasmid>
    </source>
</reference>
<evidence type="ECO:0000313" key="2">
    <source>
        <dbReference type="EMBL" id="APO77098.1"/>
    </source>
</evidence>
<feature type="region of interest" description="Disordered" evidence="1">
    <location>
        <begin position="45"/>
        <end position="71"/>
    </location>
</feature>
<accession>A0A1L5PAA6</accession>
<keyword evidence="2" id="KW-0614">Plasmid</keyword>
<gene>
    <name evidence="2" type="ORF">AM571_PA00213</name>
</gene>
<dbReference type="AlphaFoldDB" id="A0A1L5PAA6"/>
<evidence type="ECO:0000256" key="1">
    <source>
        <dbReference type="SAM" id="MobiDB-lite"/>
    </source>
</evidence>
<protein>
    <submittedName>
        <fullName evidence="2">Uncharacterized protein</fullName>
    </submittedName>
</protein>
<dbReference type="Proteomes" id="UP000185109">
    <property type="component" value="Plasmid pRsp8C3a"/>
</dbReference>
<proteinExistence type="predicted"/>
<name>A0A1L5PAA6_RHIET</name>
<geneLocation type="plasmid" evidence="3">
    <name>prsp8c3a</name>
</geneLocation>
<dbReference type="EMBL" id="CP017242">
    <property type="protein sequence ID" value="APO77098.1"/>
    <property type="molecule type" value="Genomic_DNA"/>
</dbReference>